<keyword evidence="3" id="KW-1185">Reference proteome</keyword>
<accession>A0AAV4BNJ5</accession>
<evidence type="ECO:0000256" key="1">
    <source>
        <dbReference type="SAM" id="MobiDB-lite"/>
    </source>
</evidence>
<name>A0AAV4BNJ5_9GAST</name>
<proteinExistence type="predicted"/>
<feature type="region of interest" description="Disordered" evidence="1">
    <location>
        <begin position="1"/>
        <end position="26"/>
    </location>
</feature>
<dbReference type="AlphaFoldDB" id="A0AAV4BNJ5"/>
<reference evidence="2 3" key="1">
    <citation type="journal article" date="2021" name="Elife">
        <title>Chloroplast acquisition without the gene transfer in kleptoplastic sea slugs, Plakobranchus ocellatus.</title>
        <authorList>
            <person name="Maeda T."/>
            <person name="Takahashi S."/>
            <person name="Yoshida T."/>
            <person name="Shimamura S."/>
            <person name="Takaki Y."/>
            <person name="Nagai Y."/>
            <person name="Toyoda A."/>
            <person name="Suzuki Y."/>
            <person name="Arimoto A."/>
            <person name="Ishii H."/>
            <person name="Satoh N."/>
            <person name="Nishiyama T."/>
            <person name="Hasebe M."/>
            <person name="Maruyama T."/>
            <person name="Minagawa J."/>
            <person name="Obokata J."/>
            <person name="Shigenobu S."/>
        </authorList>
    </citation>
    <scope>NUCLEOTIDE SEQUENCE [LARGE SCALE GENOMIC DNA]</scope>
</reference>
<evidence type="ECO:0000313" key="2">
    <source>
        <dbReference type="EMBL" id="GFO22041.1"/>
    </source>
</evidence>
<protein>
    <submittedName>
        <fullName evidence="2">Uncharacterized protein</fullName>
    </submittedName>
</protein>
<evidence type="ECO:0000313" key="3">
    <source>
        <dbReference type="Proteomes" id="UP000735302"/>
    </source>
</evidence>
<dbReference type="EMBL" id="BLXT01005315">
    <property type="protein sequence ID" value="GFO22041.1"/>
    <property type="molecule type" value="Genomic_DNA"/>
</dbReference>
<comment type="caution">
    <text evidence="2">The sequence shown here is derived from an EMBL/GenBank/DDBJ whole genome shotgun (WGS) entry which is preliminary data.</text>
</comment>
<dbReference type="Proteomes" id="UP000735302">
    <property type="component" value="Unassembled WGS sequence"/>
</dbReference>
<sequence>MLEKNRPGLEAPEILASPQPRNDRQDPTYCWADRRLFVPLAAVFEPLRSFPADSGAGWLVFVYMASSQEGDLRLSGPPPGRAAVVKLEPTTKRFPQISGRIRYPLCLRGAQGQDEGQEDKQETRPPVSFTADRFSHQDQLLPPHMFIPFDDF</sequence>
<organism evidence="2 3">
    <name type="scientific">Plakobranchus ocellatus</name>
    <dbReference type="NCBI Taxonomy" id="259542"/>
    <lineage>
        <taxon>Eukaryota</taxon>
        <taxon>Metazoa</taxon>
        <taxon>Spiralia</taxon>
        <taxon>Lophotrochozoa</taxon>
        <taxon>Mollusca</taxon>
        <taxon>Gastropoda</taxon>
        <taxon>Heterobranchia</taxon>
        <taxon>Euthyneura</taxon>
        <taxon>Panpulmonata</taxon>
        <taxon>Sacoglossa</taxon>
        <taxon>Placobranchoidea</taxon>
        <taxon>Plakobranchidae</taxon>
        <taxon>Plakobranchus</taxon>
    </lineage>
</organism>
<gene>
    <name evidence="2" type="ORF">PoB_004854600</name>
</gene>